<dbReference type="STRING" id="1619110.UW36_C0004G0018"/>
<evidence type="ECO:0000313" key="1">
    <source>
        <dbReference type="EMBL" id="KKT45516.1"/>
    </source>
</evidence>
<reference evidence="1" key="1">
    <citation type="journal article" date="2015" name="Nature">
        <title>rRNA introns, odd ribosomes, and small enigmatic genomes across a large radiation of phyla.</title>
        <authorList>
            <person name="Brown C.T."/>
            <person name="Hug L.A."/>
            <person name="Thomas B.C."/>
            <person name="Sharon I."/>
            <person name="Castelle C.J."/>
            <person name="Singh A."/>
            <person name="Wilkins M.J."/>
            <person name="Williams K.H."/>
            <person name="Banfield J.F."/>
        </authorList>
    </citation>
    <scope>NUCLEOTIDE SEQUENCE [LARGE SCALE GENOMIC DNA]</scope>
</reference>
<dbReference type="AlphaFoldDB" id="A0A0G1HDQ3"/>
<organism evidence="1 2">
    <name type="scientific">candidate division WWE3 bacterium GW2011_GWA2_44_16</name>
    <dbReference type="NCBI Taxonomy" id="1619110"/>
    <lineage>
        <taxon>Bacteria</taxon>
        <taxon>Katanobacteria</taxon>
    </lineage>
</organism>
<proteinExistence type="predicted"/>
<accession>A0A0G1HDQ3</accession>
<protein>
    <submittedName>
        <fullName evidence="1">Uncharacterized protein</fullName>
    </submittedName>
</protein>
<gene>
    <name evidence="1" type="ORF">UW36_C0004G0018</name>
</gene>
<evidence type="ECO:0000313" key="2">
    <source>
        <dbReference type="Proteomes" id="UP000034128"/>
    </source>
</evidence>
<comment type="caution">
    <text evidence="1">The sequence shown here is derived from an EMBL/GenBank/DDBJ whole genome shotgun (WGS) entry which is preliminary data.</text>
</comment>
<dbReference type="Proteomes" id="UP000034128">
    <property type="component" value="Unassembled WGS sequence"/>
</dbReference>
<dbReference type="EMBL" id="LCIA01000004">
    <property type="protein sequence ID" value="KKT45516.1"/>
    <property type="molecule type" value="Genomic_DNA"/>
</dbReference>
<sequence length="298" mass="31129">MTKLTKSGQALLIVIFALSLGLVVLVGVSQRVVTTIRRTFVSNSYFKAQSAAEAGAELFLTKDTTELASLAATCQPAALYTQEGFASPLPSDCVLTLAEAKAVIGVESYPDTVAYDFTIGANSAMNVNLEGLTDSELQVCWQGVGASGGQAFASVSAVYYYKDGSDYKAARALYECDQPLNTWCTKPVVYHSAGATEVPASVGGRPCFDLSLDGEPRSVSLTTLANGSAFSIISTSALPRQGFKITSVGEVTAPDSSSLTGSISARKKVVVEKNLAPQLGPWFNFAAVSKTGSVSADN</sequence>
<name>A0A0G1HDQ3_UNCKA</name>